<keyword evidence="3" id="KW-1185">Reference proteome</keyword>
<name>A0A6J5E063_9BURK</name>
<reference evidence="2 3" key="1">
    <citation type="submission" date="2020-04" db="EMBL/GenBank/DDBJ databases">
        <authorList>
            <person name="De Canck E."/>
        </authorList>
    </citation>
    <scope>NUCLEOTIDE SEQUENCE [LARGE SCALE GENOMIC DNA]</scope>
    <source>
        <strain evidence="2 3">LMG 29739</strain>
    </source>
</reference>
<dbReference type="AlphaFoldDB" id="A0A6J5E063"/>
<dbReference type="Proteomes" id="UP000494329">
    <property type="component" value="Unassembled WGS sequence"/>
</dbReference>
<accession>A0A6J5E063</accession>
<protein>
    <submittedName>
        <fullName evidence="2">Uncharacterized protein</fullName>
    </submittedName>
</protein>
<evidence type="ECO:0000313" key="2">
    <source>
        <dbReference type="EMBL" id="CAB3758881.1"/>
    </source>
</evidence>
<gene>
    <name evidence="2" type="ORF">LMG29739_03015</name>
</gene>
<feature type="region of interest" description="Disordered" evidence="1">
    <location>
        <begin position="38"/>
        <end position="76"/>
    </location>
</feature>
<organism evidence="2 3">
    <name type="scientific">Paraburkholderia solisilvae</name>
    <dbReference type="NCBI Taxonomy" id="624376"/>
    <lineage>
        <taxon>Bacteria</taxon>
        <taxon>Pseudomonadati</taxon>
        <taxon>Pseudomonadota</taxon>
        <taxon>Betaproteobacteria</taxon>
        <taxon>Burkholderiales</taxon>
        <taxon>Burkholderiaceae</taxon>
        <taxon>Paraburkholderia</taxon>
    </lineage>
</organism>
<evidence type="ECO:0000256" key="1">
    <source>
        <dbReference type="SAM" id="MobiDB-lite"/>
    </source>
</evidence>
<proteinExistence type="predicted"/>
<sequence length="417" mass="46225">MFPFHVACDAWRGNNSFAWATSPKAEAAQGIVPAAPVSRASIPEKTQGKGVPVIPADSPDAPDADHHPEQEPTLPASRDLSVPIRLEKGVYCNWRMPGFVSECSDVTETGSYAALKPNKTPWLDREMNQRTAGSTFPTAFELSYDERAKCLYATVRVKIIPVDLIRVDTTGNARGNETLKQSVPYDTTIHYPCVFNGVGKPSRGYVMEHRDETGPRFNVETKKRQVEAVLNGHRSKLILDGCSKGSSCGCRVSVLFQVEFFVSVRGAEVGNGKKMHKTIHLFPRAQRADAGAWGEIGMLPDKDGAWTDDLRDTNVVAHECGHLFNFPDEYWAYGGWVHRMYIDDGQLNFNLGDANRGKEVWQISAAANIMGAACNNPVPDARNVAPSASVHPYYLEYIRRHFSELTHKNWKVGYVAE</sequence>
<dbReference type="EMBL" id="CADIKF010000021">
    <property type="protein sequence ID" value="CAB3758881.1"/>
    <property type="molecule type" value="Genomic_DNA"/>
</dbReference>
<evidence type="ECO:0000313" key="3">
    <source>
        <dbReference type="Proteomes" id="UP000494329"/>
    </source>
</evidence>